<keyword evidence="1" id="KW-0472">Membrane</keyword>
<evidence type="ECO:0000313" key="2">
    <source>
        <dbReference type="EMBL" id="MFC6294338.1"/>
    </source>
</evidence>
<proteinExistence type="predicted"/>
<keyword evidence="1" id="KW-1133">Transmembrane helix</keyword>
<feature type="transmembrane region" description="Helical" evidence="1">
    <location>
        <begin position="28"/>
        <end position="46"/>
    </location>
</feature>
<organism evidence="2 3">
    <name type="scientific">Lactiplantibacillus daoliensis</name>
    <dbReference type="NCBI Taxonomy" id="2559916"/>
    <lineage>
        <taxon>Bacteria</taxon>
        <taxon>Bacillati</taxon>
        <taxon>Bacillota</taxon>
        <taxon>Bacilli</taxon>
        <taxon>Lactobacillales</taxon>
        <taxon>Lactobacillaceae</taxon>
        <taxon>Lactiplantibacillus</taxon>
    </lineage>
</organism>
<accession>A0ABW1UGP7</accession>
<evidence type="ECO:0000313" key="3">
    <source>
        <dbReference type="Proteomes" id="UP001596227"/>
    </source>
</evidence>
<keyword evidence="3" id="KW-1185">Reference proteome</keyword>
<sequence length="239" mass="26351">MIIALLIISAIALFLTFIYMPASWLKYGLSVLFAISLVSSLVLVVMNDSQHFGMKKVTTTKTVTLKSAGSSQLDMLLYQSVGTSDQHRVYIYKTAANQKKAITTAANVKTSNQVKTTTGSTKLVTKTTRWTYKSGTAKLWFGIADNDKQLIKRTNTFYVQKTWAVLSTSQAKQLSKLAKQQSATLKVQAKTYVQNAVKAAMIKNPTMSATQLAQLEKQAAAQYQATAMQKMIQTVKQAK</sequence>
<protein>
    <submittedName>
        <fullName evidence="2">DUF4811 domain-containing protein</fullName>
    </submittedName>
</protein>
<dbReference type="EMBL" id="JBHSSB010000014">
    <property type="protein sequence ID" value="MFC6294338.1"/>
    <property type="molecule type" value="Genomic_DNA"/>
</dbReference>
<dbReference type="InterPro" id="IPR032083">
    <property type="entry name" value="DUF4811"/>
</dbReference>
<dbReference type="Proteomes" id="UP001596227">
    <property type="component" value="Unassembled WGS sequence"/>
</dbReference>
<name>A0ABW1UGP7_9LACO</name>
<evidence type="ECO:0000256" key="1">
    <source>
        <dbReference type="SAM" id="Phobius"/>
    </source>
</evidence>
<keyword evidence="1" id="KW-0812">Transmembrane</keyword>
<dbReference type="RefSeq" id="WP_137606084.1">
    <property type="nucleotide sequence ID" value="NZ_BJDH01000001.1"/>
</dbReference>
<reference evidence="3" key="1">
    <citation type="journal article" date="2019" name="Int. J. Syst. Evol. Microbiol.">
        <title>The Global Catalogue of Microorganisms (GCM) 10K type strain sequencing project: providing services to taxonomists for standard genome sequencing and annotation.</title>
        <authorList>
            <consortium name="The Broad Institute Genomics Platform"/>
            <consortium name="The Broad Institute Genome Sequencing Center for Infectious Disease"/>
            <person name="Wu L."/>
            <person name="Ma J."/>
        </authorList>
    </citation>
    <scope>NUCLEOTIDE SEQUENCE [LARGE SCALE GENOMIC DNA]</scope>
    <source>
        <strain evidence="3">CCM 8934</strain>
    </source>
</reference>
<comment type="caution">
    <text evidence="2">The sequence shown here is derived from an EMBL/GenBank/DDBJ whole genome shotgun (WGS) entry which is preliminary data.</text>
</comment>
<feature type="transmembrane region" description="Helical" evidence="1">
    <location>
        <begin position="5"/>
        <end position="22"/>
    </location>
</feature>
<gene>
    <name evidence="2" type="ORF">ACFQH1_03890</name>
</gene>
<dbReference type="Pfam" id="PF16069">
    <property type="entry name" value="DUF4811"/>
    <property type="match status" value="1"/>
</dbReference>